<sequence length="281" mass="31728">MNERLTVYEQQVAKALIRWEKELLKPPGLLEKTSKAVQSRINNVIPDKVHATITATVKGIVQTALFSMDYIPKNEPLTTMTLALRDHRAEELLSFYKKLAAAEGAGTGAGGILLGLADFPILIGIKMKFLFELAHVYGHSTLDYRERLFILYVFQLAFSGQTKRPALLRTIAEWEETAPSLPPADKYAQHIDWRQLQQEYRDTIDLRKMLQLVPGIGAVIGAWANYGLLEELGRVGMNCFRLRWLYHAKQREHAVTEDGGWLKPASTSHPEGEAPPHDQNQ</sequence>
<proteinExistence type="predicted"/>
<comment type="caution">
    <text evidence="2">The sequence shown here is derived from an EMBL/GenBank/DDBJ whole genome shotgun (WGS) entry which is preliminary data.</text>
</comment>
<dbReference type="Pfam" id="PF12787">
    <property type="entry name" value="EcsC"/>
    <property type="match status" value="1"/>
</dbReference>
<reference evidence="2 3" key="1">
    <citation type="submission" date="2019-07" db="EMBL/GenBank/DDBJ databases">
        <authorList>
            <person name="Kim J."/>
        </authorList>
    </citation>
    <scope>NUCLEOTIDE SEQUENCE [LARGE SCALE GENOMIC DNA]</scope>
    <source>
        <strain evidence="2 3">JC52</strain>
    </source>
</reference>
<evidence type="ECO:0000313" key="3">
    <source>
        <dbReference type="Proteomes" id="UP000317036"/>
    </source>
</evidence>
<evidence type="ECO:0000313" key="2">
    <source>
        <dbReference type="EMBL" id="TVY11815.1"/>
    </source>
</evidence>
<feature type="compositionally biased region" description="Basic and acidic residues" evidence="1">
    <location>
        <begin position="270"/>
        <end position="281"/>
    </location>
</feature>
<protein>
    <submittedName>
        <fullName evidence="2">EcsC family protein</fullName>
    </submittedName>
</protein>
<dbReference type="OrthoDB" id="1705901at2"/>
<keyword evidence="3" id="KW-1185">Reference proteome</keyword>
<dbReference type="EMBL" id="VNJI01000001">
    <property type="protein sequence ID" value="TVY11815.1"/>
    <property type="molecule type" value="Genomic_DNA"/>
</dbReference>
<feature type="region of interest" description="Disordered" evidence="1">
    <location>
        <begin position="256"/>
        <end position="281"/>
    </location>
</feature>
<dbReference type="PANTHER" id="PTHR41260">
    <property type="entry name" value="PROTEIN ECSC"/>
    <property type="match status" value="1"/>
</dbReference>
<accession>A0A559KI53</accession>
<organism evidence="2 3">
    <name type="scientific">Paenibacillus cremeus</name>
    <dbReference type="NCBI Taxonomy" id="2163881"/>
    <lineage>
        <taxon>Bacteria</taxon>
        <taxon>Bacillati</taxon>
        <taxon>Bacillota</taxon>
        <taxon>Bacilli</taxon>
        <taxon>Bacillales</taxon>
        <taxon>Paenibacillaceae</taxon>
        <taxon>Paenibacillus</taxon>
    </lineage>
</organism>
<dbReference type="InterPro" id="IPR024787">
    <property type="entry name" value="EcsC"/>
</dbReference>
<name>A0A559KI53_9BACL</name>
<dbReference type="AlphaFoldDB" id="A0A559KI53"/>
<dbReference type="RefSeq" id="WP_144842397.1">
    <property type="nucleotide sequence ID" value="NZ_VNJI01000001.1"/>
</dbReference>
<evidence type="ECO:0000256" key="1">
    <source>
        <dbReference type="SAM" id="MobiDB-lite"/>
    </source>
</evidence>
<gene>
    <name evidence="2" type="ORF">FPZ49_00530</name>
</gene>
<dbReference type="Proteomes" id="UP000317036">
    <property type="component" value="Unassembled WGS sequence"/>
</dbReference>
<dbReference type="PANTHER" id="PTHR41260:SF1">
    <property type="entry name" value="PROTEIN ECSC"/>
    <property type="match status" value="1"/>
</dbReference>